<protein>
    <recommendedName>
        <fullName evidence="1">Glycosyltransferase 2-like domain-containing protein</fullName>
    </recommendedName>
</protein>
<dbReference type="PANTHER" id="PTHR43685">
    <property type="entry name" value="GLYCOSYLTRANSFERASE"/>
    <property type="match status" value="1"/>
</dbReference>
<gene>
    <name evidence="2" type="ORF">GWA01_08800</name>
</gene>
<dbReference type="RefSeq" id="WP_146794381.1">
    <property type="nucleotide sequence ID" value="NZ_BARC01000004.1"/>
</dbReference>
<dbReference type="EMBL" id="BJUZ01000001">
    <property type="protein sequence ID" value="GEK93110.1"/>
    <property type="molecule type" value="Genomic_DNA"/>
</dbReference>
<dbReference type="Gene3D" id="3.90.550.10">
    <property type="entry name" value="Spore Coat Polysaccharide Biosynthesis Protein SpsA, Chain A"/>
    <property type="match status" value="1"/>
</dbReference>
<sequence>MKSAPSVCVVVPYYNGSKWIKRAIESIYRQTIAANEVIVVNDGSKNEERDMLDLIAKEYPFTIIDKKNGGQGSARNAGVSHSTSEFICFLDQDDFYLDDHIYNLVMAIPKKDLRLGFVYGDAVEADGFGNIVRSSMITEHASHPKRNITDLLKNDMFVLPSASIISRKAYDDVGGFDEQFNGYEDDDLFMRIFRKGYTNYFINKSVYVWCIHSDSTSYSIRMLRSRFLYFKKLAGLFPDDRERSRFYFRDCLMPRFGRFFIVDAVKSRINKNNKDELIEILRKYVKLVIENRSVSYIYKLKLRVLFLLIEKFPIPPFFFIRMMLKMPFVRRIIAV</sequence>
<proteinExistence type="predicted"/>
<organism evidence="2 3">
    <name type="scientific">Gluconobacter wancherniae NBRC 103581</name>
    <dbReference type="NCBI Taxonomy" id="656744"/>
    <lineage>
        <taxon>Bacteria</taxon>
        <taxon>Pseudomonadati</taxon>
        <taxon>Pseudomonadota</taxon>
        <taxon>Alphaproteobacteria</taxon>
        <taxon>Acetobacterales</taxon>
        <taxon>Acetobacteraceae</taxon>
        <taxon>Gluconobacter</taxon>
    </lineage>
</organism>
<dbReference type="AlphaFoldDB" id="A0A511AY26"/>
<dbReference type="SUPFAM" id="SSF53448">
    <property type="entry name" value="Nucleotide-diphospho-sugar transferases"/>
    <property type="match status" value="1"/>
</dbReference>
<evidence type="ECO:0000313" key="3">
    <source>
        <dbReference type="Proteomes" id="UP000321230"/>
    </source>
</evidence>
<name>A0A511AY26_9PROT</name>
<feature type="domain" description="Glycosyltransferase 2-like" evidence="1">
    <location>
        <begin position="8"/>
        <end position="173"/>
    </location>
</feature>
<dbReference type="InterPro" id="IPR050834">
    <property type="entry name" value="Glycosyltransf_2"/>
</dbReference>
<evidence type="ECO:0000259" key="1">
    <source>
        <dbReference type="Pfam" id="PF00535"/>
    </source>
</evidence>
<dbReference type="OrthoDB" id="6383742at2"/>
<dbReference type="Proteomes" id="UP000321230">
    <property type="component" value="Unassembled WGS sequence"/>
</dbReference>
<reference evidence="2 3" key="1">
    <citation type="submission" date="2019-07" db="EMBL/GenBank/DDBJ databases">
        <title>Whole genome shotgun sequence of Gluconobacter wancherniae NBRC 103581.</title>
        <authorList>
            <person name="Hosoyama A."/>
            <person name="Uohara A."/>
            <person name="Ohji S."/>
            <person name="Ichikawa N."/>
        </authorList>
    </citation>
    <scope>NUCLEOTIDE SEQUENCE [LARGE SCALE GENOMIC DNA]</scope>
    <source>
        <strain evidence="2 3">NBRC 103581</strain>
    </source>
</reference>
<accession>A0A511AY26</accession>
<evidence type="ECO:0000313" key="2">
    <source>
        <dbReference type="EMBL" id="GEK93110.1"/>
    </source>
</evidence>
<dbReference type="CDD" id="cd00761">
    <property type="entry name" value="Glyco_tranf_GTA_type"/>
    <property type="match status" value="1"/>
</dbReference>
<keyword evidence="3" id="KW-1185">Reference proteome</keyword>
<dbReference type="InterPro" id="IPR001173">
    <property type="entry name" value="Glyco_trans_2-like"/>
</dbReference>
<dbReference type="Pfam" id="PF00535">
    <property type="entry name" value="Glycos_transf_2"/>
    <property type="match status" value="1"/>
</dbReference>
<comment type="caution">
    <text evidence="2">The sequence shown here is derived from an EMBL/GenBank/DDBJ whole genome shotgun (WGS) entry which is preliminary data.</text>
</comment>
<dbReference type="PANTHER" id="PTHR43685:SF2">
    <property type="entry name" value="GLYCOSYLTRANSFERASE 2-LIKE DOMAIN-CONTAINING PROTEIN"/>
    <property type="match status" value="1"/>
</dbReference>
<dbReference type="InterPro" id="IPR029044">
    <property type="entry name" value="Nucleotide-diphossugar_trans"/>
</dbReference>